<dbReference type="AlphaFoldDB" id="A0A2W4JB22"/>
<dbReference type="InterPro" id="IPR000682">
    <property type="entry name" value="PCMT"/>
</dbReference>
<feature type="compositionally biased region" description="Basic residues" evidence="12">
    <location>
        <begin position="31"/>
        <end position="44"/>
    </location>
</feature>
<evidence type="ECO:0000256" key="2">
    <source>
        <dbReference type="ARBA" id="ARBA00005369"/>
    </source>
</evidence>
<protein>
    <recommendedName>
        <fullName evidence="4">Protein-L-isoaspartate O-methyltransferase</fullName>
        <ecNumber evidence="3">2.1.1.77</ecNumber>
    </recommendedName>
    <alternativeName>
        <fullName evidence="11">L-isoaspartyl protein carboxyl methyltransferase</fullName>
    </alternativeName>
    <alternativeName>
        <fullName evidence="9">Protein L-isoaspartyl methyltransferase</fullName>
    </alternativeName>
    <alternativeName>
        <fullName evidence="10">Protein-beta-aspartate methyltransferase</fullName>
    </alternativeName>
</protein>
<evidence type="ECO:0000256" key="1">
    <source>
        <dbReference type="ARBA" id="ARBA00004496"/>
    </source>
</evidence>
<dbReference type="InterPro" id="IPR020598">
    <property type="entry name" value="rRNA_Ade_methylase_Trfase_N"/>
</dbReference>
<reference evidence="14" key="1">
    <citation type="submission" date="2018-05" db="EMBL/GenBank/DDBJ databases">
        <authorList>
            <person name="Lanie J.A."/>
            <person name="Ng W.-L."/>
            <person name="Kazmierczak K.M."/>
            <person name="Andrzejewski T.M."/>
            <person name="Davidsen T.M."/>
            <person name="Wayne K.J."/>
            <person name="Tettelin H."/>
            <person name="Glass J.I."/>
            <person name="Rusch D."/>
            <person name="Podicherti R."/>
            <person name="Tsui H.-C.T."/>
            <person name="Winkler M.E."/>
        </authorList>
    </citation>
    <scope>NUCLEOTIDE SEQUENCE</scope>
    <source>
        <strain evidence="14">ZC4RG45</strain>
    </source>
</reference>
<evidence type="ECO:0000313" key="14">
    <source>
        <dbReference type="EMBL" id="PZM96462.1"/>
    </source>
</evidence>
<dbReference type="GO" id="GO:0005737">
    <property type="term" value="C:cytoplasm"/>
    <property type="evidence" value="ECO:0007669"/>
    <property type="project" value="UniProtKB-SubCell"/>
</dbReference>
<dbReference type="PANTHER" id="PTHR11579:SF0">
    <property type="entry name" value="PROTEIN-L-ISOASPARTATE(D-ASPARTATE) O-METHYLTRANSFERASE"/>
    <property type="match status" value="1"/>
</dbReference>
<evidence type="ECO:0000256" key="3">
    <source>
        <dbReference type="ARBA" id="ARBA00011890"/>
    </source>
</evidence>
<keyword evidence="6" id="KW-0489">Methyltransferase</keyword>
<organism evidence="14">
    <name type="scientific">Thermocrispum agreste</name>
    <dbReference type="NCBI Taxonomy" id="37925"/>
    <lineage>
        <taxon>Bacteria</taxon>
        <taxon>Bacillati</taxon>
        <taxon>Actinomycetota</taxon>
        <taxon>Actinomycetes</taxon>
        <taxon>Pseudonocardiales</taxon>
        <taxon>Pseudonocardiaceae</taxon>
        <taxon>Thermocrispum</taxon>
    </lineage>
</organism>
<comment type="similarity">
    <text evidence="2">Belongs to the methyltransferase superfamily. L-isoaspartyl/D-aspartyl protein methyltransferase family.</text>
</comment>
<dbReference type="GO" id="GO:0000179">
    <property type="term" value="F:rRNA (adenine-N6,N6-)-dimethyltransferase activity"/>
    <property type="evidence" value="ECO:0007669"/>
    <property type="project" value="InterPro"/>
</dbReference>
<sequence>MGRGPGENRPRQSRSRRSGHLRPGQDQTGGRSRRRSARQGRSRRPVTDWQHLLAEVPRADFIPDDIWDAQLRPISRRTNPAEWEKLVADNSFVITQVNNGEGGEPRFASSSCSMPSVVAEMLDALDLQPDHHVLEIGTGTGWNAALLSRRAASVVSVEVDPAIAEQARQNLERTGHDVTVVTGDGLQGFAERSPYDRVISTAAVREVVPPAWFEQTKAGGVLVTPWGTDWLNGVLLTLRVDPTRAVADGRFSGDIAFMRIRSQRATLFSWQPSEAEIADADVSKSQSHGGDFDRIFNPRRGGFALGARLQSMYAWIDWDAEGERRHVVELDDGATKSFARVHADLTSSKPWTVRQLGPRRLWDEVEAAYDWWHDNGEPGMDRFGMSCTPFTQWLWLDTDENIVRELTRFDPQPKRG</sequence>
<feature type="compositionally biased region" description="Basic residues" evidence="12">
    <location>
        <begin position="11"/>
        <end position="20"/>
    </location>
</feature>
<feature type="compositionally biased region" description="Basic and acidic residues" evidence="12">
    <location>
        <begin position="1"/>
        <end position="10"/>
    </location>
</feature>
<accession>A0A2W4JB22</accession>
<keyword evidence="5" id="KW-0963">Cytoplasm</keyword>
<dbReference type="SUPFAM" id="SSF53335">
    <property type="entry name" value="S-adenosyl-L-methionine-dependent methyltransferases"/>
    <property type="match status" value="1"/>
</dbReference>
<keyword evidence="8" id="KW-0949">S-adenosyl-L-methionine</keyword>
<comment type="caution">
    <text evidence="14">The sequence shown here is derived from an EMBL/GenBank/DDBJ whole genome shotgun (WGS) entry which is preliminary data.</text>
</comment>
<keyword evidence="7" id="KW-0808">Transferase</keyword>
<dbReference type="EC" id="2.1.1.77" evidence="3"/>
<comment type="subcellular location">
    <subcellularLocation>
        <location evidence="1">Cytoplasm</location>
    </subcellularLocation>
</comment>
<dbReference type="GO" id="GO:0004719">
    <property type="term" value="F:protein-L-isoaspartate (D-aspartate) O-methyltransferase activity"/>
    <property type="evidence" value="ECO:0007669"/>
    <property type="project" value="UniProtKB-EC"/>
</dbReference>
<evidence type="ECO:0000256" key="7">
    <source>
        <dbReference type="ARBA" id="ARBA00022679"/>
    </source>
</evidence>
<name>A0A2W4JB22_9PSEU</name>
<evidence type="ECO:0000259" key="13">
    <source>
        <dbReference type="SMART" id="SM00650"/>
    </source>
</evidence>
<evidence type="ECO:0000256" key="9">
    <source>
        <dbReference type="ARBA" id="ARBA00030757"/>
    </source>
</evidence>
<evidence type="ECO:0000256" key="5">
    <source>
        <dbReference type="ARBA" id="ARBA00022490"/>
    </source>
</evidence>
<dbReference type="Pfam" id="PF01135">
    <property type="entry name" value="PCMT"/>
    <property type="match status" value="1"/>
</dbReference>
<dbReference type="CDD" id="cd02440">
    <property type="entry name" value="AdoMet_MTases"/>
    <property type="match status" value="1"/>
</dbReference>
<evidence type="ECO:0000256" key="10">
    <source>
        <dbReference type="ARBA" id="ARBA00031323"/>
    </source>
</evidence>
<dbReference type="PANTHER" id="PTHR11579">
    <property type="entry name" value="PROTEIN-L-ISOASPARTATE O-METHYLTRANSFERASE"/>
    <property type="match status" value="1"/>
</dbReference>
<gene>
    <name evidence="14" type="ORF">DIU77_10730</name>
</gene>
<dbReference type="Gene3D" id="3.40.50.150">
    <property type="entry name" value="Vaccinia Virus protein VP39"/>
    <property type="match status" value="1"/>
</dbReference>
<proteinExistence type="inferred from homology"/>
<evidence type="ECO:0000256" key="8">
    <source>
        <dbReference type="ARBA" id="ARBA00022691"/>
    </source>
</evidence>
<dbReference type="EMBL" id="QGUI01000385">
    <property type="protein sequence ID" value="PZM96462.1"/>
    <property type="molecule type" value="Genomic_DNA"/>
</dbReference>
<evidence type="ECO:0000256" key="4">
    <source>
        <dbReference type="ARBA" id="ARBA00013346"/>
    </source>
</evidence>
<dbReference type="InterPro" id="IPR029063">
    <property type="entry name" value="SAM-dependent_MTases_sf"/>
</dbReference>
<dbReference type="SMART" id="SM00650">
    <property type="entry name" value="rADc"/>
    <property type="match status" value="1"/>
</dbReference>
<evidence type="ECO:0000256" key="6">
    <source>
        <dbReference type="ARBA" id="ARBA00022603"/>
    </source>
</evidence>
<dbReference type="STRING" id="1111738.GCA_000427905_02249"/>
<evidence type="ECO:0000256" key="12">
    <source>
        <dbReference type="SAM" id="MobiDB-lite"/>
    </source>
</evidence>
<evidence type="ECO:0000256" key="11">
    <source>
        <dbReference type="ARBA" id="ARBA00031350"/>
    </source>
</evidence>
<feature type="domain" description="Ribosomal RNA adenine methylase transferase N-terminal" evidence="13">
    <location>
        <begin position="117"/>
        <end position="261"/>
    </location>
</feature>
<feature type="region of interest" description="Disordered" evidence="12">
    <location>
        <begin position="1"/>
        <end position="48"/>
    </location>
</feature>